<evidence type="ECO:0000256" key="1">
    <source>
        <dbReference type="SAM" id="MobiDB-lite"/>
    </source>
</evidence>
<reference evidence="2 3" key="1">
    <citation type="submission" date="2019-03" db="EMBL/GenBank/DDBJ databases">
        <title>Genomic Encyclopedia of Type Strains, Phase IV (KMG-IV): sequencing the most valuable type-strain genomes for metagenomic binning, comparative biology and taxonomic classification.</title>
        <authorList>
            <person name="Goeker M."/>
        </authorList>
    </citation>
    <scope>NUCLEOTIDE SEQUENCE [LARGE SCALE GENOMIC DNA]</scope>
    <source>
        <strain evidence="2 3">DSM 100059</strain>
    </source>
</reference>
<dbReference type="Proteomes" id="UP000294498">
    <property type="component" value="Unassembled WGS sequence"/>
</dbReference>
<dbReference type="EMBL" id="SODV01000002">
    <property type="protein sequence ID" value="TDW96964.1"/>
    <property type="molecule type" value="Genomic_DNA"/>
</dbReference>
<protein>
    <submittedName>
        <fullName evidence="2">Uncharacterized protein</fullName>
    </submittedName>
</protein>
<accession>A0A4R8DI45</accession>
<feature type="compositionally biased region" description="Polar residues" evidence="1">
    <location>
        <begin position="44"/>
        <end position="54"/>
    </location>
</feature>
<organism evidence="2 3">
    <name type="scientific">Dinghuibacter silviterrae</name>
    <dbReference type="NCBI Taxonomy" id="1539049"/>
    <lineage>
        <taxon>Bacteria</taxon>
        <taxon>Pseudomonadati</taxon>
        <taxon>Bacteroidota</taxon>
        <taxon>Chitinophagia</taxon>
        <taxon>Chitinophagales</taxon>
        <taxon>Chitinophagaceae</taxon>
        <taxon>Dinghuibacter</taxon>
    </lineage>
</organism>
<evidence type="ECO:0000313" key="2">
    <source>
        <dbReference type="EMBL" id="TDW96964.1"/>
    </source>
</evidence>
<name>A0A4R8DI45_9BACT</name>
<keyword evidence="3" id="KW-1185">Reference proteome</keyword>
<comment type="caution">
    <text evidence="2">The sequence shown here is derived from an EMBL/GenBank/DDBJ whole genome shotgun (WGS) entry which is preliminary data.</text>
</comment>
<proteinExistence type="predicted"/>
<sequence>MPMPFNVERRVATNLMNTFENLSDDIFKPIPKEELQITKGGLTETGNPTVTAKNSEPGFRDFSGND</sequence>
<evidence type="ECO:0000313" key="3">
    <source>
        <dbReference type="Proteomes" id="UP000294498"/>
    </source>
</evidence>
<gene>
    <name evidence="2" type="ORF">EDB95_4800</name>
</gene>
<feature type="region of interest" description="Disordered" evidence="1">
    <location>
        <begin position="39"/>
        <end position="66"/>
    </location>
</feature>
<dbReference type="AlphaFoldDB" id="A0A4R8DI45"/>